<keyword evidence="2" id="KW-1185">Reference proteome</keyword>
<gene>
    <name evidence="1" type="ORF">DB31_6230</name>
</gene>
<dbReference type="Pfam" id="PF07938">
    <property type="entry name" value="Fungal_lectin"/>
    <property type="match status" value="1"/>
</dbReference>
<sequence length="159" mass="17149">MAALGSAPPAAPGSKLTGFVVNGTQSRVYFLGANNHVYELWFDGQSWHSGDLMQRASAPNAAPGSALTGFTVNGTLSRVYFTGADNKTYELWYDSQNWHSANLTQWASAPNAAPDSALTGFAVNGNLSRTYFLSADNHVNELWYDGLNWHTVDLTATAN</sequence>
<accession>A0A085VU20</accession>
<dbReference type="EMBL" id="JMCB01000034">
    <property type="protein sequence ID" value="KFE58933.1"/>
    <property type="molecule type" value="Genomic_DNA"/>
</dbReference>
<organism evidence="1 2">
    <name type="scientific">Hyalangium minutum</name>
    <dbReference type="NCBI Taxonomy" id="394096"/>
    <lineage>
        <taxon>Bacteria</taxon>
        <taxon>Pseudomonadati</taxon>
        <taxon>Myxococcota</taxon>
        <taxon>Myxococcia</taxon>
        <taxon>Myxococcales</taxon>
        <taxon>Cystobacterineae</taxon>
        <taxon>Archangiaceae</taxon>
        <taxon>Hyalangium</taxon>
    </lineage>
</organism>
<proteinExistence type="predicted"/>
<evidence type="ECO:0000313" key="2">
    <source>
        <dbReference type="Proteomes" id="UP000028725"/>
    </source>
</evidence>
<name>A0A085VU20_9BACT</name>
<dbReference type="AlphaFoldDB" id="A0A085VU20"/>
<dbReference type="SUPFAM" id="SSF89372">
    <property type="entry name" value="Fucose-specific lectin"/>
    <property type="match status" value="1"/>
</dbReference>
<dbReference type="Gene3D" id="2.120.10.70">
    <property type="entry name" value="Fucose-specific lectin"/>
    <property type="match status" value="1"/>
</dbReference>
<dbReference type="Proteomes" id="UP000028725">
    <property type="component" value="Unassembled WGS sequence"/>
</dbReference>
<evidence type="ECO:0008006" key="3">
    <source>
        <dbReference type="Google" id="ProtNLM"/>
    </source>
</evidence>
<protein>
    <recommendedName>
        <fullName evidence="3">Fucose-specific lectin</fullName>
    </recommendedName>
</protein>
<comment type="caution">
    <text evidence="1">The sequence shown here is derived from an EMBL/GenBank/DDBJ whole genome shotgun (WGS) entry which is preliminary data.</text>
</comment>
<dbReference type="InterPro" id="IPR012475">
    <property type="entry name" value="Fungal_lectin"/>
</dbReference>
<dbReference type="STRING" id="394096.DB31_6230"/>
<evidence type="ECO:0000313" key="1">
    <source>
        <dbReference type="EMBL" id="KFE58933.1"/>
    </source>
</evidence>
<reference evidence="1 2" key="1">
    <citation type="submission" date="2014-04" db="EMBL/GenBank/DDBJ databases">
        <title>Genome assembly of Hyalangium minutum DSM 14724.</title>
        <authorList>
            <person name="Sharma G."/>
            <person name="Subramanian S."/>
        </authorList>
    </citation>
    <scope>NUCLEOTIDE SEQUENCE [LARGE SCALE GENOMIC DNA]</scope>
    <source>
        <strain evidence="1 2">DSM 14724</strain>
    </source>
</reference>